<protein>
    <submittedName>
        <fullName evidence="1">14026_t:CDS:1</fullName>
    </submittedName>
</protein>
<evidence type="ECO:0000313" key="2">
    <source>
        <dbReference type="Proteomes" id="UP000789366"/>
    </source>
</evidence>
<name>A0ACA9N3U9_9GLOM</name>
<proteinExistence type="predicted"/>
<feature type="non-terminal residue" evidence="1">
    <location>
        <position position="1"/>
    </location>
</feature>
<sequence>QNAQKHAAADALADASISRIMIEDFFRILKTMKGQTIENFKQIVDISGYTTPINSKELAMYISNNIFTAVNFKFNYKDSPPRKSNHLTIFRYHCAQLLDQQKKSKKHEDHTKHRDRLPMQQFHCGGWLLLTIDTEKMQITIELSHKYHVEYVDVRVMNEIKEYVQANLQQTPRNIWENLNENQIQSAIKIIKQYDDIELLLTVEESGITMISFGVKKIISQLGVNAVDIGVDATYNTNKMNLELYSVFAEVDGMGFPLAYMLLTTATAMVDGVRTRMIAHFFDNLRHMGINPTFVMTDKDSAQISAAELIQSRIQPQSKKIAFNFCPPEHHNHILNLVTKHFNQHPYIPADDMQYYSSNQIRETADLKSNNKARTIAAWCLAFKRDWKACSKKVLSDNSYATNPIMWTCSCLAYLDSHFLLCKHLVQSVCPLRPNFFNEVKRYRSPPFWRHKNLIPLVQGLEPVKEDEFDETYELEDDVNTNISVDNEQFNNETNKNLVEQLNNATDDELEEALQEYEESESYDDFFEKVNES</sequence>
<evidence type="ECO:0000313" key="1">
    <source>
        <dbReference type="EMBL" id="CAG8632278.1"/>
    </source>
</evidence>
<comment type="caution">
    <text evidence="1">The sequence shown here is derived from an EMBL/GenBank/DDBJ whole genome shotgun (WGS) entry which is preliminary data.</text>
</comment>
<organism evidence="1 2">
    <name type="scientific">Cetraspora pellucida</name>
    <dbReference type="NCBI Taxonomy" id="1433469"/>
    <lineage>
        <taxon>Eukaryota</taxon>
        <taxon>Fungi</taxon>
        <taxon>Fungi incertae sedis</taxon>
        <taxon>Mucoromycota</taxon>
        <taxon>Glomeromycotina</taxon>
        <taxon>Glomeromycetes</taxon>
        <taxon>Diversisporales</taxon>
        <taxon>Gigasporaceae</taxon>
        <taxon>Cetraspora</taxon>
    </lineage>
</organism>
<dbReference type="EMBL" id="CAJVPW010012110">
    <property type="protein sequence ID" value="CAG8632278.1"/>
    <property type="molecule type" value="Genomic_DNA"/>
</dbReference>
<dbReference type="Proteomes" id="UP000789366">
    <property type="component" value="Unassembled WGS sequence"/>
</dbReference>
<reference evidence="1" key="1">
    <citation type="submission" date="2021-06" db="EMBL/GenBank/DDBJ databases">
        <authorList>
            <person name="Kallberg Y."/>
            <person name="Tangrot J."/>
            <person name="Rosling A."/>
        </authorList>
    </citation>
    <scope>NUCLEOTIDE SEQUENCE</scope>
    <source>
        <strain evidence="1">28 12/20/2015</strain>
    </source>
</reference>
<accession>A0ACA9N3U9</accession>
<keyword evidence="2" id="KW-1185">Reference proteome</keyword>
<gene>
    <name evidence="1" type="ORF">SPELUC_LOCUS8267</name>
</gene>